<keyword evidence="6" id="KW-0863">Zinc-finger</keyword>
<keyword evidence="8" id="KW-0862">Zinc</keyword>
<evidence type="ECO:0000256" key="2">
    <source>
        <dbReference type="ARBA" id="ARBA00004906"/>
    </source>
</evidence>
<dbReference type="Pfam" id="PF12906">
    <property type="entry name" value="RINGv"/>
    <property type="match status" value="1"/>
</dbReference>
<evidence type="ECO:0000313" key="13">
    <source>
        <dbReference type="RefSeq" id="XP_020853310.1"/>
    </source>
</evidence>
<keyword evidence="4" id="KW-0808">Transferase</keyword>
<evidence type="ECO:0000259" key="10">
    <source>
        <dbReference type="PROSITE" id="PS51292"/>
    </source>
</evidence>
<evidence type="ECO:0000256" key="1">
    <source>
        <dbReference type="ARBA" id="ARBA00000900"/>
    </source>
</evidence>
<evidence type="ECO:0000256" key="3">
    <source>
        <dbReference type="ARBA" id="ARBA00012483"/>
    </source>
</evidence>
<protein>
    <recommendedName>
        <fullName evidence="3">RING-type E3 ubiquitin transferase</fullName>
        <ecNumber evidence="3">2.3.2.27</ecNumber>
    </recommendedName>
</protein>
<dbReference type="Gene3D" id="3.30.40.10">
    <property type="entry name" value="Zinc/RING finger domain, C3HC4 (zinc finger)"/>
    <property type="match status" value="1"/>
</dbReference>
<evidence type="ECO:0000313" key="15">
    <source>
        <dbReference type="RefSeq" id="XP_020853312.1"/>
    </source>
</evidence>
<comment type="pathway">
    <text evidence="2">Protein modification; protein ubiquitination.</text>
</comment>
<dbReference type="InterPro" id="IPR011016">
    <property type="entry name" value="Znf_RING-CH"/>
</dbReference>
<sequence>MMHEARDRQKFVNDAQYLRDMQHKVDSEYQACLRRQEKKRDQFCRQESSFERPRPSCISSSRQNSAEDLGPEQRATIKASVTKSESKLPAIDQTPVKQKQKVTTCSSKKPEKNVGGTSKPAPPAQAQILSRKKRPNLGRLTVSPEVQRRPSGDRSRQISLLQGKEQTPRGPDSVMQQDVWSNDSKMKRQTRERRNFVPSSQLNVDQKTPEKVSKDWTVLSPSQPSLPVSSSFQGANGSQTLGESIVPSLTSTSTVQPRRASVRFRDEDFYSFLELNTVNTIEGNEDAEDIAHLEEEFLLAGIQPPYSFNSKNIGFSRIIGTQVENQNSEQDLENSRPSPLKRNEAAHCPLRKSNLMDSALEQSLLGQRLPRDHKIPDGDSTKENDCIDDEGEKTSFNSWGMKGENRQNSCFNIETLPNDCSFVETRPGNHTYNRDRQSYGNSPRNSFDCFPPNRSAAHRPLLNSSYNTPRSLLHSAQRAEVQANLSLTSVVLQGSDAEGNSRFNVHRPLSPIRSRNRSITSENQDTSSPVANESAFCVKEIEDKNLTSQPPEALLSEDVLQNSQDGSSSVDPPSSPPLRMNFRGHLHMSEPIQEEIPFTFFAVSDLPSQIEAGNRMAASNSTNAKESHQTKADPDKLKKLQESLLEEDSEEEGDLCRICQITGGSPTNPLMEPCGCVGSLQFVHQECLKKWLKVKITSGAELGAVKTCEMCKQGLIIDLDDFNVNDYYRKHQQSRAQNELMNSGLYLVLLLHLYEQRFAELMRLNYNRVARERIRIQETVMKTVYSKATAGSSNEEGGRGAQCQWGSPLPSYLLCAPHVCLLSSFLLKQKPMSMQFTFVLYTHLFLGSGLSILKQQHQLTLTLEYHGAEQLVVSYLLIISSSCPVSPSSNSLHIVGTAQTTPRCSAVTF</sequence>
<dbReference type="Proteomes" id="UP000515140">
    <property type="component" value="Unplaced"/>
</dbReference>
<dbReference type="RefSeq" id="XP_020853310.1">
    <property type="nucleotide sequence ID" value="XM_020997651.1"/>
</dbReference>
<dbReference type="EC" id="2.3.2.27" evidence="3"/>
<dbReference type="RefSeq" id="XP_020853309.1">
    <property type="nucleotide sequence ID" value="XM_020997650.1"/>
</dbReference>
<evidence type="ECO:0000256" key="7">
    <source>
        <dbReference type="ARBA" id="ARBA00022786"/>
    </source>
</evidence>
<feature type="compositionally biased region" description="Polar residues" evidence="9">
    <location>
        <begin position="57"/>
        <end position="66"/>
    </location>
</feature>
<dbReference type="RefSeq" id="XP_020853311.1">
    <property type="nucleotide sequence ID" value="XM_020997652.1"/>
</dbReference>
<dbReference type="RefSeq" id="XP_020853313.1">
    <property type="nucleotide sequence ID" value="XM_020997654.1"/>
</dbReference>
<evidence type="ECO:0000313" key="16">
    <source>
        <dbReference type="RefSeq" id="XP_020853313.1"/>
    </source>
</evidence>
<dbReference type="InterPro" id="IPR052297">
    <property type="entry name" value="RING-CH-type_E3_ubiq-ligase"/>
</dbReference>
<keyword evidence="11" id="KW-1185">Reference proteome</keyword>
<name>A0A6P5LCN1_PHACI</name>
<dbReference type="AlphaFoldDB" id="A0A6P5LCN1"/>
<comment type="catalytic activity">
    <reaction evidence="1">
        <text>S-ubiquitinyl-[E2 ubiquitin-conjugating enzyme]-L-cysteine + [acceptor protein]-L-lysine = [E2 ubiquitin-conjugating enzyme]-L-cysteine + N(6)-ubiquitinyl-[acceptor protein]-L-lysine.</text>
        <dbReference type="EC" id="2.3.2.27"/>
    </reaction>
</comment>
<dbReference type="PANTHER" id="PTHR14471">
    <property type="entry name" value="MARCH7/10 E3 UBIQUITIN PROTEIN LIGASE FAMILY MEMBER"/>
    <property type="match status" value="1"/>
</dbReference>
<feature type="region of interest" description="Disordered" evidence="9">
    <location>
        <begin position="498"/>
        <end position="531"/>
    </location>
</feature>
<dbReference type="GO" id="GO:0008270">
    <property type="term" value="F:zinc ion binding"/>
    <property type="evidence" value="ECO:0007669"/>
    <property type="project" value="UniProtKB-KW"/>
</dbReference>
<dbReference type="SUPFAM" id="SSF57850">
    <property type="entry name" value="RING/U-box"/>
    <property type="match status" value="1"/>
</dbReference>
<evidence type="ECO:0000256" key="4">
    <source>
        <dbReference type="ARBA" id="ARBA00022679"/>
    </source>
</evidence>
<feature type="compositionally biased region" description="Basic and acidic residues" evidence="9">
    <location>
        <begin position="369"/>
        <end position="385"/>
    </location>
</feature>
<evidence type="ECO:0000256" key="6">
    <source>
        <dbReference type="ARBA" id="ARBA00022771"/>
    </source>
</evidence>
<dbReference type="InterPro" id="IPR013083">
    <property type="entry name" value="Znf_RING/FYVE/PHD"/>
</dbReference>
<dbReference type="GeneID" id="110215846"/>
<accession>A0A6P5LCN1</accession>
<feature type="compositionally biased region" description="Polar residues" evidence="9">
    <location>
        <begin position="517"/>
        <end position="531"/>
    </location>
</feature>
<feature type="region of interest" description="Disordered" evidence="9">
    <location>
        <begin position="560"/>
        <end position="582"/>
    </location>
</feature>
<evidence type="ECO:0000313" key="11">
    <source>
        <dbReference type="Proteomes" id="UP000515140"/>
    </source>
</evidence>
<feature type="compositionally biased region" description="Basic and acidic residues" evidence="9">
    <location>
        <begin position="36"/>
        <end position="54"/>
    </location>
</feature>
<feature type="compositionally biased region" description="Basic and acidic residues" evidence="9">
    <location>
        <begin position="625"/>
        <end position="636"/>
    </location>
</feature>
<evidence type="ECO:0000313" key="12">
    <source>
        <dbReference type="RefSeq" id="XP_020853309.1"/>
    </source>
</evidence>
<keyword evidence="5" id="KW-0479">Metal-binding</keyword>
<keyword evidence="7" id="KW-0833">Ubl conjugation pathway</keyword>
<dbReference type="CTD" id="162333"/>
<feature type="compositionally biased region" description="Polar residues" evidence="9">
    <location>
        <begin position="174"/>
        <end position="183"/>
    </location>
</feature>
<feature type="domain" description="RING-CH-type" evidence="10">
    <location>
        <begin position="648"/>
        <end position="718"/>
    </location>
</feature>
<reference evidence="12 13" key="1">
    <citation type="submission" date="2025-04" db="UniProtKB">
        <authorList>
            <consortium name="RefSeq"/>
        </authorList>
    </citation>
    <scope>IDENTIFICATION</scope>
    <source>
        <tissue evidence="12 13">Spleen</tissue>
    </source>
</reference>
<feature type="region of interest" description="Disordered" evidence="9">
    <location>
        <begin position="366"/>
        <end position="401"/>
    </location>
</feature>
<gene>
    <name evidence="12 13 14 15 16" type="primary">MARCH10</name>
</gene>
<dbReference type="PROSITE" id="PS51292">
    <property type="entry name" value="ZF_RING_CH"/>
    <property type="match status" value="1"/>
</dbReference>
<feature type="region of interest" description="Disordered" evidence="9">
    <location>
        <begin position="36"/>
        <end position="210"/>
    </location>
</feature>
<evidence type="ECO:0000256" key="8">
    <source>
        <dbReference type="ARBA" id="ARBA00022833"/>
    </source>
</evidence>
<evidence type="ECO:0000256" key="5">
    <source>
        <dbReference type="ARBA" id="ARBA00022723"/>
    </source>
</evidence>
<dbReference type="SMART" id="SM00744">
    <property type="entry name" value="RINGv"/>
    <property type="match status" value="1"/>
</dbReference>
<dbReference type="PANTHER" id="PTHR14471:SF5">
    <property type="entry name" value="E3 UBIQUITIN-PROTEIN LIGASE MARCHF10-RELATED"/>
    <property type="match status" value="1"/>
</dbReference>
<feature type="compositionally biased region" description="Polar residues" evidence="9">
    <location>
        <begin position="95"/>
        <end position="107"/>
    </location>
</feature>
<dbReference type="RefSeq" id="XP_020853312.1">
    <property type="nucleotide sequence ID" value="XM_020997653.1"/>
</dbReference>
<evidence type="ECO:0000256" key="9">
    <source>
        <dbReference type="SAM" id="MobiDB-lite"/>
    </source>
</evidence>
<feature type="region of interest" description="Disordered" evidence="9">
    <location>
        <begin position="615"/>
        <end position="636"/>
    </location>
</feature>
<feature type="compositionally biased region" description="Basic and acidic residues" evidence="9">
    <location>
        <begin position="146"/>
        <end position="156"/>
    </location>
</feature>
<proteinExistence type="predicted"/>
<organism evidence="11 14">
    <name type="scientific">Phascolarctos cinereus</name>
    <name type="common">Koala</name>
    <dbReference type="NCBI Taxonomy" id="38626"/>
    <lineage>
        <taxon>Eukaryota</taxon>
        <taxon>Metazoa</taxon>
        <taxon>Chordata</taxon>
        <taxon>Craniata</taxon>
        <taxon>Vertebrata</taxon>
        <taxon>Euteleostomi</taxon>
        <taxon>Mammalia</taxon>
        <taxon>Metatheria</taxon>
        <taxon>Diprotodontia</taxon>
        <taxon>Phascolarctidae</taxon>
        <taxon>Phascolarctos</taxon>
    </lineage>
</organism>
<dbReference type="KEGG" id="pcw:110215846"/>
<dbReference type="GO" id="GO:0061630">
    <property type="term" value="F:ubiquitin protein ligase activity"/>
    <property type="evidence" value="ECO:0007669"/>
    <property type="project" value="UniProtKB-EC"/>
</dbReference>
<evidence type="ECO:0000313" key="14">
    <source>
        <dbReference type="RefSeq" id="XP_020853311.1"/>
    </source>
</evidence>
<feature type="compositionally biased region" description="Polar residues" evidence="9">
    <location>
        <begin position="197"/>
        <end position="206"/>
    </location>
</feature>